<dbReference type="GO" id="GO:0005829">
    <property type="term" value="C:cytosol"/>
    <property type="evidence" value="ECO:0007669"/>
    <property type="project" value="TreeGrafter"/>
</dbReference>
<dbReference type="SFLD" id="SFLDG01129">
    <property type="entry name" value="C1.5:_HAD__Beta-PGM__Phosphata"/>
    <property type="match status" value="1"/>
</dbReference>
<keyword evidence="1" id="KW-0378">Hydrolase</keyword>
<dbReference type="Gene3D" id="3.40.50.1000">
    <property type="entry name" value="HAD superfamily/HAD-like"/>
    <property type="match status" value="1"/>
</dbReference>
<evidence type="ECO:0000313" key="1">
    <source>
        <dbReference type="EMBL" id="TRU42581.1"/>
    </source>
</evidence>
<reference evidence="1 2" key="1">
    <citation type="submission" date="2019-01" db="EMBL/GenBank/DDBJ databases">
        <title>Coherence of Microcystis species and biogeography revealed through population genomics.</title>
        <authorList>
            <person name="Perez-Carrascal O.M."/>
            <person name="Terrat Y."/>
            <person name="Giani A."/>
            <person name="Fortin N."/>
            <person name="Tromas N."/>
            <person name="Shapiro B.J."/>
        </authorList>
    </citation>
    <scope>NUCLEOTIDE SEQUENCE [LARGE SCALE GENOMIC DNA]</scope>
    <source>
        <strain evidence="1">Ma_MB_S_20031200_S102</strain>
    </source>
</reference>
<dbReference type="GO" id="GO:0004713">
    <property type="term" value="F:protein tyrosine kinase activity"/>
    <property type="evidence" value="ECO:0007669"/>
    <property type="project" value="TreeGrafter"/>
</dbReference>
<dbReference type="AlphaFoldDB" id="A0A552F787"/>
<protein>
    <submittedName>
        <fullName evidence="1">HAD family hydrolase</fullName>
    </submittedName>
</protein>
<dbReference type="Pfam" id="PF13419">
    <property type="entry name" value="HAD_2"/>
    <property type="match status" value="1"/>
</dbReference>
<dbReference type="InterPro" id="IPR023214">
    <property type="entry name" value="HAD_sf"/>
</dbReference>
<accession>A0A552F787</accession>
<name>A0A552F787_MICAE</name>
<proteinExistence type="predicted"/>
<dbReference type="InterPro" id="IPR050155">
    <property type="entry name" value="HAD-like_hydrolase_sf"/>
</dbReference>
<organism evidence="1 2">
    <name type="scientific">Microcystis aeruginosa Ma_MB_S_20031200_S102</name>
    <dbReference type="NCBI Taxonomy" id="2486254"/>
    <lineage>
        <taxon>Bacteria</taxon>
        <taxon>Bacillati</taxon>
        <taxon>Cyanobacteriota</taxon>
        <taxon>Cyanophyceae</taxon>
        <taxon>Oscillatoriophycideae</taxon>
        <taxon>Chroococcales</taxon>
        <taxon>Microcystaceae</taxon>
        <taxon>Microcystis</taxon>
    </lineage>
</organism>
<dbReference type="PANTHER" id="PTHR43434">
    <property type="entry name" value="PHOSPHOGLYCOLATE PHOSPHATASE"/>
    <property type="match status" value="1"/>
</dbReference>
<gene>
    <name evidence="1" type="ORF">EWV92_01470</name>
</gene>
<dbReference type="SFLD" id="SFLDS00003">
    <property type="entry name" value="Haloacid_Dehalogenase"/>
    <property type="match status" value="1"/>
</dbReference>
<dbReference type="InterPro" id="IPR041492">
    <property type="entry name" value="HAD_2"/>
</dbReference>
<dbReference type="InterPro" id="IPR036412">
    <property type="entry name" value="HAD-like_sf"/>
</dbReference>
<sequence>MLKMMVGRELALLPINLKTDMKIQNIFFDLDGTLINSSRGIKYSLTKALSSVLPDFALDRISTSLIGPPVAEMFKQMIGNADPDLIDDLTREFRKSYDSEGWEKTDIYEGVVETLCQLADLNITMFIVTNKPSHPTFKILDHLQMLHFFADVVSPDTGTHPYASKSAICQHILTKYQINQQSAILVGDSRDDAQAAKSCGLSFIAATYGYGKVHESETSEQLYKICSFPELISLIKH</sequence>
<dbReference type="EMBL" id="SFBI01000015">
    <property type="protein sequence ID" value="TRU42581.1"/>
    <property type="molecule type" value="Genomic_DNA"/>
</dbReference>
<dbReference type="PANTHER" id="PTHR43434:SF20">
    <property type="entry name" value="5'-NUCLEOTIDASE"/>
    <property type="match status" value="1"/>
</dbReference>
<dbReference type="Gene3D" id="1.10.150.240">
    <property type="entry name" value="Putative phosphatase, domain 2"/>
    <property type="match status" value="1"/>
</dbReference>
<dbReference type="Proteomes" id="UP000317708">
    <property type="component" value="Unassembled WGS sequence"/>
</dbReference>
<evidence type="ECO:0000313" key="2">
    <source>
        <dbReference type="Proteomes" id="UP000317708"/>
    </source>
</evidence>
<comment type="caution">
    <text evidence="1">The sequence shown here is derived from an EMBL/GenBank/DDBJ whole genome shotgun (WGS) entry which is preliminary data.</text>
</comment>
<dbReference type="GO" id="GO:0016787">
    <property type="term" value="F:hydrolase activity"/>
    <property type="evidence" value="ECO:0007669"/>
    <property type="project" value="UniProtKB-KW"/>
</dbReference>
<dbReference type="SUPFAM" id="SSF56784">
    <property type="entry name" value="HAD-like"/>
    <property type="match status" value="1"/>
</dbReference>
<dbReference type="InterPro" id="IPR023198">
    <property type="entry name" value="PGP-like_dom2"/>
</dbReference>